<dbReference type="EMBL" id="WHOD01000027">
    <property type="protein sequence ID" value="NOU92969.1"/>
    <property type="molecule type" value="Genomic_DNA"/>
</dbReference>
<proteinExistence type="predicted"/>
<gene>
    <name evidence="2" type="ORF">GC093_06930</name>
</gene>
<feature type="transmembrane region" description="Helical" evidence="1">
    <location>
        <begin position="93"/>
        <end position="112"/>
    </location>
</feature>
<feature type="transmembrane region" description="Helical" evidence="1">
    <location>
        <begin position="6"/>
        <end position="26"/>
    </location>
</feature>
<dbReference type="Proteomes" id="UP000641588">
    <property type="component" value="Unassembled WGS sequence"/>
</dbReference>
<keyword evidence="3" id="KW-1185">Reference proteome</keyword>
<feature type="transmembrane region" description="Helical" evidence="1">
    <location>
        <begin position="458"/>
        <end position="475"/>
    </location>
</feature>
<feature type="transmembrane region" description="Helical" evidence="1">
    <location>
        <begin position="378"/>
        <end position="395"/>
    </location>
</feature>
<reference evidence="2" key="1">
    <citation type="submission" date="2019-10" db="EMBL/GenBank/DDBJ databases">
        <title>Description of Paenibacillus glebae sp. nov.</title>
        <authorList>
            <person name="Carlier A."/>
            <person name="Qi S."/>
        </authorList>
    </citation>
    <scope>NUCLEOTIDE SEQUENCE</scope>
    <source>
        <strain evidence="2">LMG 31456</strain>
    </source>
</reference>
<evidence type="ECO:0000313" key="2">
    <source>
        <dbReference type="EMBL" id="NOU92969.1"/>
    </source>
</evidence>
<organism evidence="2 3">
    <name type="scientific">Paenibacillus foliorum</name>
    <dbReference type="NCBI Taxonomy" id="2654974"/>
    <lineage>
        <taxon>Bacteria</taxon>
        <taxon>Bacillati</taxon>
        <taxon>Bacillota</taxon>
        <taxon>Bacilli</taxon>
        <taxon>Bacillales</taxon>
        <taxon>Paenibacillaceae</taxon>
        <taxon>Paenibacillus</taxon>
    </lineage>
</organism>
<dbReference type="AlphaFoldDB" id="A0A972GR87"/>
<feature type="transmembrane region" description="Helical" evidence="1">
    <location>
        <begin position="185"/>
        <end position="204"/>
    </location>
</feature>
<keyword evidence="1" id="KW-0812">Transmembrane</keyword>
<protein>
    <submittedName>
        <fullName evidence="2">Uncharacterized protein</fullName>
    </submittedName>
</protein>
<comment type="caution">
    <text evidence="2">The sequence shown here is derived from an EMBL/GenBank/DDBJ whole genome shotgun (WGS) entry which is preliminary data.</text>
</comment>
<feature type="transmembrane region" description="Helical" evidence="1">
    <location>
        <begin position="353"/>
        <end position="372"/>
    </location>
</feature>
<dbReference type="RefSeq" id="WP_171651168.1">
    <property type="nucleotide sequence ID" value="NZ_WHOD01000027.1"/>
</dbReference>
<sequence length="714" mass="82905">MLNIILLYIIMMLFFSICGLILITLLKLEHKQYYLISPIIGLAALIIYSQNIGLILSGKYLSTILFIVILLSLIYYNKKIFSNFKIFLSENKLVILLFSLSSFISLLPQFIVGRLTSFNSFNNDLIVYLLNPEWLNSNKYLSEPPKIPGYPLIDYSTILIKNALERVGLDYITLNISNLTGLETYQIFGTLACLLFSLLGVILYELCKNYLKLSKNIALISLILSSTSPLMMNVMFSQFIPQICGIVLMLLTICFFIKVLYEKNIPNIVLLSIAGASAVGVYAEIIIYLFIFCLCYLIANYKDFLHNFIKNIIFILIITFITVLFNVPGFIIMFHKQLMLMKLSGTDAGNITFFIPTNNYIALILGYLPFPITQSFTVMKYLVILSLIFIAYGFIKSKIFNKLFYCYMISFGFLIFIYFRYYKMFPYGTYKHIIFMESIFIIIISISISFYINNFKKVMLVLLSIFIIVNLINIYKIQNRVLTNELLINKDFIELKEIKNIVPKDIPITINLAPFGETHLASYFLRDRKILLNNVSYFSYYGLNDLTFKQQTPMYILTSFEKQEDIYRSEKEKIIWQNDRFKLLYTDNFLGVSFEKGFYNVEKSDQSSWRWMNNEGYIKIKSSQNKEVDLSFDINNVVPSSITEYKTGKVFVNDEYIGDFKAFKNKNNKIKFEKIKLISEKENVVRIEIVEGADTVPSDSRPLSILTTNFQINY</sequence>
<feature type="transmembrane region" description="Helical" evidence="1">
    <location>
        <begin position="433"/>
        <end position="451"/>
    </location>
</feature>
<evidence type="ECO:0000256" key="1">
    <source>
        <dbReference type="SAM" id="Phobius"/>
    </source>
</evidence>
<keyword evidence="1" id="KW-0472">Membrane</keyword>
<keyword evidence="1" id="KW-1133">Transmembrane helix</keyword>
<name>A0A972GR87_9BACL</name>
<feature type="transmembrane region" description="Helical" evidence="1">
    <location>
        <begin position="216"/>
        <end position="234"/>
    </location>
</feature>
<feature type="transmembrane region" description="Helical" evidence="1">
    <location>
        <begin position="268"/>
        <end position="299"/>
    </location>
</feature>
<feature type="transmembrane region" description="Helical" evidence="1">
    <location>
        <begin position="402"/>
        <end position="421"/>
    </location>
</feature>
<feature type="transmembrane region" description="Helical" evidence="1">
    <location>
        <begin position="240"/>
        <end position="261"/>
    </location>
</feature>
<evidence type="ECO:0000313" key="3">
    <source>
        <dbReference type="Proteomes" id="UP000641588"/>
    </source>
</evidence>
<feature type="transmembrane region" description="Helical" evidence="1">
    <location>
        <begin position="60"/>
        <end position="77"/>
    </location>
</feature>
<accession>A0A972GR87</accession>
<feature type="transmembrane region" description="Helical" evidence="1">
    <location>
        <begin position="33"/>
        <end position="54"/>
    </location>
</feature>
<feature type="transmembrane region" description="Helical" evidence="1">
    <location>
        <begin position="311"/>
        <end position="332"/>
    </location>
</feature>